<feature type="compositionally biased region" description="Basic and acidic residues" evidence="1">
    <location>
        <begin position="38"/>
        <end position="48"/>
    </location>
</feature>
<evidence type="ECO:0000256" key="1">
    <source>
        <dbReference type="SAM" id="MobiDB-lite"/>
    </source>
</evidence>
<feature type="region of interest" description="Disordered" evidence="1">
    <location>
        <begin position="38"/>
        <end position="69"/>
    </location>
</feature>
<protein>
    <submittedName>
        <fullName evidence="2">Uncharacterized protein</fullName>
    </submittedName>
</protein>
<dbReference type="EMBL" id="BGZK01001567">
    <property type="protein sequence ID" value="GBP82472.1"/>
    <property type="molecule type" value="Genomic_DNA"/>
</dbReference>
<organism evidence="2 3">
    <name type="scientific">Eumeta variegata</name>
    <name type="common">Bagworm moth</name>
    <name type="synonym">Eumeta japonica</name>
    <dbReference type="NCBI Taxonomy" id="151549"/>
    <lineage>
        <taxon>Eukaryota</taxon>
        <taxon>Metazoa</taxon>
        <taxon>Ecdysozoa</taxon>
        <taxon>Arthropoda</taxon>
        <taxon>Hexapoda</taxon>
        <taxon>Insecta</taxon>
        <taxon>Pterygota</taxon>
        <taxon>Neoptera</taxon>
        <taxon>Endopterygota</taxon>
        <taxon>Lepidoptera</taxon>
        <taxon>Glossata</taxon>
        <taxon>Ditrysia</taxon>
        <taxon>Tineoidea</taxon>
        <taxon>Psychidae</taxon>
        <taxon>Oiketicinae</taxon>
        <taxon>Eumeta</taxon>
    </lineage>
</organism>
<reference evidence="2 3" key="1">
    <citation type="journal article" date="2019" name="Commun. Biol.">
        <title>The bagworm genome reveals a unique fibroin gene that provides high tensile strength.</title>
        <authorList>
            <person name="Kono N."/>
            <person name="Nakamura H."/>
            <person name="Ohtoshi R."/>
            <person name="Tomita M."/>
            <person name="Numata K."/>
            <person name="Arakawa K."/>
        </authorList>
    </citation>
    <scope>NUCLEOTIDE SEQUENCE [LARGE SCALE GENOMIC DNA]</scope>
</reference>
<sequence>MPVSSKSQYQYFCVLIIRSPQFMLKAIVLEFSFAVSPRADRGGHRSHDPPGPGDVSCTNSQPGAKESSRFCITRDEGKQACDPSERRWSPPPVTLAIREELPMRCLSHG</sequence>
<evidence type="ECO:0000313" key="3">
    <source>
        <dbReference type="Proteomes" id="UP000299102"/>
    </source>
</evidence>
<evidence type="ECO:0000313" key="2">
    <source>
        <dbReference type="EMBL" id="GBP82472.1"/>
    </source>
</evidence>
<dbReference type="AlphaFoldDB" id="A0A4C1Z578"/>
<accession>A0A4C1Z578</accession>
<comment type="caution">
    <text evidence="2">The sequence shown here is derived from an EMBL/GenBank/DDBJ whole genome shotgun (WGS) entry which is preliminary data.</text>
</comment>
<gene>
    <name evidence="2" type="ORF">EVAR_55860_1</name>
</gene>
<name>A0A4C1Z578_EUMVA</name>
<keyword evidence="3" id="KW-1185">Reference proteome</keyword>
<dbReference type="Proteomes" id="UP000299102">
    <property type="component" value="Unassembled WGS sequence"/>
</dbReference>
<proteinExistence type="predicted"/>